<dbReference type="PANTHER" id="PTHR30603">
    <property type="entry name" value="RNA POLYMERASE SIGMA FACTOR RPO"/>
    <property type="match status" value="1"/>
</dbReference>
<keyword evidence="5" id="KW-1185">Reference proteome</keyword>
<dbReference type="AlphaFoldDB" id="A0A9Q0VZW2"/>
<dbReference type="GO" id="GO:0006352">
    <property type="term" value="P:DNA-templated transcription initiation"/>
    <property type="evidence" value="ECO:0007669"/>
    <property type="project" value="InterPro"/>
</dbReference>
<dbReference type="Pfam" id="PF04539">
    <property type="entry name" value="Sigma70_r3"/>
    <property type="match status" value="1"/>
</dbReference>
<dbReference type="InterPro" id="IPR013324">
    <property type="entry name" value="RNA_pol_sigma_r3/r4-like"/>
</dbReference>
<dbReference type="SUPFAM" id="SSF88946">
    <property type="entry name" value="Sigma2 domain of RNA polymerase sigma factors"/>
    <property type="match status" value="1"/>
</dbReference>
<dbReference type="Proteomes" id="UP001151752">
    <property type="component" value="Chromosome 13"/>
</dbReference>
<dbReference type="SUPFAM" id="SSF88659">
    <property type="entry name" value="Sigma3 and sigma4 domains of RNA polymerase sigma factors"/>
    <property type="match status" value="1"/>
</dbReference>
<dbReference type="FunFam" id="1.10.601.10:FF:000007">
    <property type="entry name" value="RNA polymerase sigma factor sigB"/>
    <property type="match status" value="1"/>
</dbReference>
<dbReference type="InterPro" id="IPR007627">
    <property type="entry name" value="RNA_pol_sigma70_r2"/>
</dbReference>
<gene>
    <name evidence="4" type="ORF">OIU74_026841</name>
</gene>
<feature type="domain" description="RNA polymerase sigma-70 region 2" evidence="3">
    <location>
        <begin position="320"/>
        <end position="390"/>
    </location>
</feature>
<reference evidence="4" key="2">
    <citation type="journal article" date="2023" name="Int. J. Mol. Sci.">
        <title>De Novo Assembly and Annotation of 11 Diverse Shrub Willow (Salix) Genomes Reveals Novel Gene Organization in Sex-Linked Regions.</title>
        <authorList>
            <person name="Hyden B."/>
            <person name="Feng K."/>
            <person name="Yates T.B."/>
            <person name="Jawdy S."/>
            <person name="Cereghino C."/>
            <person name="Smart L.B."/>
            <person name="Muchero W."/>
        </authorList>
    </citation>
    <scope>NUCLEOTIDE SEQUENCE</scope>
    <source>
        <tissue evidence="4">Shoot tip</tissue>
    </source>
</reference>
<evidence type="ECO:0000256" key="1">
    <source>
        <dbReference type="ARBA" id="ARBA00007788"/>
    </source>
</evidence>
<dbReference type="InterPro" id="IPR014284">
    <property type="entry name" value="RNA_pol_sigma-70_dom"/>
</dbReference>
<dbReference type="NCBIfam" id="TIGR02937">
    <property type="entry name" value="sigma70-ECF"/>
    <property type="match status" value="1"/>
</dbReference>
<dbReference type="InterPro" id="IPR050239">
    <property type="entry name" value="Sigma-70_RNA_pol_init_factors"/>
</dbReference>
<dbReference type="GO" id="GO:0003700">
    <property type="term" value="F:DNA-binding transcription factor activity"/>
    <property type="evidence" value="ECO:0007669"/>
    <property type="project" value="InterPro"/>
</dbReference>
<name>A0A9Q0VZW2_9ROSI</name>
<proteinExistence type="inferred from homology"/>
<sequence>MAALLTLAAKSREPYCFLAQCVLSSASPATSTVVLDLEKLRLPSLEPHSDSIAANRPWTYIGGIGPQKKPPFGTSLAAETLIANDEAVIAAAAEAVALARAAVKVAKDAAEMAKNYSSLKNETKTPIASTADSFSSMWSLLTEKERADIIGDSVSAETRLREEYSVQYPTEESDCLEPTQEELALLQKQLSEGITVRSKRQTERKARRARAAEKSAANVVSVKSGSTSKKKRVPLQEVDQSDPLRFFRGASSSSKLLSATEEVELSEGIQDLLKLERIEEELKERFGGEPTFAQWAAAAGVDQLTLRKRLNYGILCKDKMIKSNIRLVISIAKNYQGSGMNLQDLVQEGCRGLVRGSEKFDASKGFKFSTYAHWWIKQAVRKSLSDRSRTIRLPFHMVDATYRVKEARKQLYSENGRHPDDKEVAEATGLSMKRLSAVLLTPKAPRSLDQKMGFNMDLKLSVRIIPFPMSGPCTFCRNFCSCHCIF</sequence>
<dbReference type="PANTHER" id="PTHR30603:SF57">
    <property type="entry name" value="RNA POLYMERASE SIGMA FACTOR SIGB"/>
    <property type="match status" value="1"/>
</dbReference>
<protein>
    <submittedName>
        <fullName evidence="4">RNA polymerase SIGMA FACTOR SIGB</fullName>
    </submittedName>
</protein>
<accession>A0A9Q0VZW2</accession>
<comment type="caution">
    <text evidence="4">The sequence shown here is derived from an EMBL/GenBank/DDBJ whole genome shotgun (WGS) entry which is preliminary data.</text>
</comment>
<dbReference type="InterPro" id="IPR036388">
    <property type="entry name" value="WH-like_DNA-bd_sf"/>
</dbReference>
<evidence type="ECO:0000259" key="3">
    <source>
        <dbReference type="Pfam" id="PF04542"/>
    </source>
</evidence>
<dbReference type="Pfam" id="PF04542">
    <property type="entry name" value="Sigma70_r2"/>
    <property type="match status" value="1"/>
</dbReference>
<evidence type="ECO:0000259" key="2">
    <source>
        <dbReference type="Pfam" id="PF04539"/>
    </source>
</evidence>
<comment type="similarity">
    <text evidence="1">Belongs to the sigma-70 factor family.</text>
</comment>
<evidence type="ECO:0000313" key="4">
    <source>
        <dbReference type="EMBL" id="KAJ6757653.1"/>
    </source>
</evidence>
<feature type="domain" description="RNA polymerase sigma-70 region 3" evidence="2">
    <location>
        <begin position="401"/>
        <end position="460"/>
    </location>
</feature>
<dbReference type="EMBL" id="JAPFFM010000007">
    <property type="protein sequence ID" value="KAJ6757653.1"/>
    <property type="molecule type" value="Genomic_DNA"/>
</dbReference>
<dbReference type="Gene3D" id="1.10.10.10">
    <property type="entry name" value="Winged helix-like DNA-binding domain superfamily/Winged helix DNA-binding domain"/>
    <property type="match status" value="1"/>
</dbReference>
<reference evidence="4" key="1">
    <citation type="submission" date="2022-11" db="EMBL/GenBank/DDBJ databases">
        <authorList>
            <person name="Hyden B.L."/>
            <person name="Feng K."/>
            <person name="Yates T."/>
            <person name="Jawdy S."/>
            <person name="Smart L.B."/>
            <person name="Muchero W."/>
        </authorList>
    </citation>
    <scope>NUCLEOTIDE SEQUENCE</scope>
    <source>
        <tissue evidence="4">Shoot tip</tissue>
    </source>
</reference>
<organism evidence="4 5">
    <name type="scientific">Salix koriyanagi</name>
    <dbReference type="NCBI Taxonomy" id="2511006"/>
    <lineage>
        <taxon>Eukaryota</taxon>
        <taxon>Viridiplantae</taxon>
        <taxon>Streptophyta</taxon>
        <taxon>Embryophyta</taxon>
        <taxon>Tracheophyta</taxon>
        <taxon>Spermatophyta</taxon>
        <taxon>Magnoliopsida</taxon>
        <taxon>eudicotyledons</taxon>
        <taxon>Gunneridae</taxon>
        <taxon>Pentapetalae</taxon>
        <taxon>rosids</taxon>
        <taxon>fabids</taxon>
        <taxon>Malpighiales</taxon>
        <taxon>Salicaceae</taxon>
        <taxon>Saliceae</taxon>
        <taxon>Salix</taxon>
    </lineage>
</organism>
<evidence type="ECO:0000313" key="5">
    <source>
        <dbReference type="Proteomes" id="UP001151752"/>
    </source>
</evidence>
<dbReference type="InterPro" id="IPR013325">
    <property type="entry name" value="RNA_pol_sigma_r2"/>
</dbReference>
<dbReference type="Gene3D" id="1.10.601.10">
    <property type="entry name" value="RNA Polymerase Primary Sigma Factor"/>
    <property type="match status" value="1"/>
</dbReference>
<dbReference type="InterPro" id="IPR007624">
    <property type="entry name" value="RNA_pol_sigma70_r3"/>
</dbReference>